<evidence type="ECO:0000256" key="2">
    <source>
        <dbReference type="ARBA" id="ARBA00001946"/>
    </source>
</evidence>
<evidence type="ECO:0000256" key="9">
    <source>
        <dbReference type="ARBA" id="ARBA00023211"/>
    </source>
</evidence>
<dbReference type="EC" id="3.1.3.16" evidence="4"/>
<dbReference type="EMBL" id="CM000780">
    <property type="protein sequence ID" value="AQK49329.1"/>
    <property type="molecule type" value="Genomic_DNA"/>
</dbReference>
<dbReference type="Gene3D" id="3.60.40.10">
    <property type="entry name" value="PPM-type phosphatase domain"/>
    <property type="match status" value="1"/>
</dbReference>
<comment type="cofactor">
    <cofactor evidence="2">
        <name>Mg(2+)</name>
        <dbReference type="ChEBI" id="CHEBI:18420"/>
    </cofactor>
</comment>
<comment type="similarity">
    <text evidence="3 12">Belongs to the PP2C family.</text>
</comment>
<dbReference type="PROSITE" id="PS51746">
    <property type="entry name" value="PPM_2"/>
    <property type="match status" value="1"/>
</dbReference>
<evidence type="ECO:0000256" key="1">
    <source>
        <dbReference type="ARBA" id="ARBA00001936"/>
    </source>
</evidence>
<evidence type="ECO:0000256" key="11">
    <source>
        <dbReference type="ARBA" id="ARBA00048336"/>
    </source>
</evidence>
<dbReference type="PROSITE" id="PS01032">
    <property type="entry name" value="PPM_1"/>
    <property type="match status" value="1"/>
</dbReference>
<dbReference type="SMART" id="SM00332">
    <property type="entry name" value="PP2Cc"/>
    <property type="match status" value="1"/>
</dbReference>
<keyword evidence="7" id="KW-0460">Magnesium</keyword>
<comment type="catalytic activity">
    <reaction evidence="11">
        <text>O-phospho-L-threonyl-[protein] + H2O = L-threonyl-[protein] + phosphate</text>
        <dbReference type="Rhea" id="RHEA:47004"/>
        <dbReference type="Rhea" id="RHEA-COMP:11060"/>
        <dbReference type="Rhea" id="RHEA-COMP:11605"/>
        <dbReference type="ChEBI" id="CHEBI:15377"/>
        <dbReference type="ChEBI" id="CHEBI:30013"/>
        <dbReference type="ChEBI" id="CHEBI:43474"/>
        <dbReference type="ChEBI" id="CHEBI:61977"/>
        <dbReference type="EC" id="3.1.3.16"/>
    </reaction>
</comment>
<dbReference type="InterPro" id="IPR015655">
    <property type="entry name" value="PP2C"/>
</dbReference>
<evidence type="ECO:0000256" key="6">
    <source>
        <dbReference type="ARBA" id="ARBA00022801"/>
    </source>
</evidence>
<dbReference type="SUPFAM" id="SSF81606">
    <property type="entry name" value="PP2C-like"/>
    <property type="match status" value="1"/>
</dbReference>
<name>A0A1D6PRI5_MAIZE</name>
<dbReference type="Pfam" id="PF00481">
    <property type="entry name" value="PP2C"/>
    <property type="match status" value="1"/>
</dbReference>
<dbReference type="ExpressionAtlas" id="A0A1D6PRI5">
    <property type="expression patterns" value="baseline and differential"/>
</dbReference>
<evidence type="ECO:0000256" key="10">
    <source>
        <dbReference type="ARBA" id="ARBA00047761"/>
    </source>
</evidence>
<dbReference type="OrthoDB" id="10264738at2759"/>
<keyword evidence="8 12" id="KW-0904">Protein phosphatase</keyword>
<dbReference type="OMA" id="YGVITRH"/>
<protein>
    <recommendedName>
        <fullName evidence="4">protein-serine/threonine phosphatase</fullName>
        <ecNumber evidence="4">3.1.3.16</ecNumber>
    </recommendedName>
</protein>
<evidence type="ECO:0000256" key="4">
    <source>
        <dbReference type="ARBA" id="ARBA00013081"/>
    </source>
</evidence>
<comment type="cofactor">
    <cofactor evidence="1">
        <name>Mn(2+)</name>
        <dbReference type="ChEBI" id="CHEBI:29035"/>
    </cofactor>
</comment>
<gene>
    <name evidence="13" type="ORF">ZEAMMB73_Zm00001d048990</name>
</gene>
<accession>A0A1D6PRI5</accession>
<evidence type="ECO:0000256" key="3">
    <source>
        <dbReference type="ARBA" id="ARBA00006702"/>
    </source>
</evidence>
<reference evidence="13" key="1">
    <citation type="submission" date="2015-12" db="EMBL/GenBank/DDBJ databases">
        <title>Update maize B73 reference genome by single molecule sequencing technologies.</title>
        <authorList>
            <consortium name="Maize Genome Sequencing Project"/>
            <person name="Ware D."/>
        </authorList>
    </citation>
    <scope>NUCLEOTIDE SEQUENCE</scope>
    <source>
        <tissue evidence="13">Seedling</tissue>
    </source>
</reference>
<evidence type="ECO:0000313" key="13">
    <source>
        <dbReference type="EMBL" id="AQK49329.1"/>
    </source>
</evidence>
<dbReference type="PANTHER" id="PTHR13832">
    <property type="entry name" value="PROTEIN PHOSPHATASE 2C"/>
    <property type="match status" value="1"/>
</dbReference>
<keyword evidence="5" id="KW-0479">Metal-binding</keyword>
<dbReference type="CDD" id="cd00143">
    <property type="entry name" value="PP2Cc"/>
    <property type="match status" value="1"/>
</dbReference>
<evidence type="ECO:0000256" key="8">
    <source>
        <dbReference type="ARBA" id="ARBA00022912"/>
    </source>
</evidence>
<dbReference type="FunCoup" id="A0A1D6PRI5">
    <property type="interactions" value="10"/>
</dbReference>
<dbReference type="PANTHER" id="PTHR13832:SF327">
    <property type="entry name" value="PROTEIN PHOSPHATASE 2C 74-RELATED"/>
    <property type="match status" value="1"/>
</dbReference>
<dbReference type="SMART" id="SM00331">
    <property type="entry name" value="PP2C_SIG"/>
    <property type="match status" value="1"/>
</dbReference>
<dbReference type="InterPro" id="IPR036457">
    <property type="entry name" value="PPM-type-like_dom_sf"/>
</dbReference>
<evidence type="ECO:0000256" key="7">
    <source>
        <dbReference type="ARBA" id="ARBA00022842"/>
    </source>
</evidence>
<keyword evidence="9" id="KW-0464">Manganese</keyword>
<dbReference type="AlphaFoldDB" id="A0A1D6PRI5"/>
<sequence>MLQTARFQCSVAAVLSRLLSELRKVLIRASAFSPFIASLPTSAAASSPPAGVISAMTLALRMRKTPAAASDVVSIHEQLLLVVAPPAAVAGADSSNDVVGSCGHDVAEPEQQAESKKKKKKTAWAARRRPSRLVIPVADVDAGEVAAGWGAAAAAPAKEADVEVEGEGFRLASRAGPRHAMEDAYAVVTDKHDGTSDLAFYGVFDGHGGRAAVDFVSERLGRNVVSAVLAAAGTTEMHGGAWSSSAETKDVVSAAIRAAYLDTDNQLLAQHQGESGGACATTAVVKGGHLYVAHVGDCRAVLSRNGTADALTADHTCAREDERARIERLGGYVRCGGSGVWRVQGSLAVSRAFGDGALKRWVVAEPAVATVALAADCEFLVIASDGLWDKVSNQEAVDAVSRSRATACRELVDMARRRGSRDDVTVMVVDLERFVR</sequence>
<evidence type="ECO:0000256" key="12">
    <source>
        <dbReference type="RuleBase" id="RU003465"/>
    </source>
</evidence>
<dbReference type="InterPro" id="IPR000222">
    <property type="entry name" value="PP2C_BS"/>
</dbReference>
<organism evidence="13">
    <name type="scientific">Zea mays</name>
    <name type="common">Maize</name>
    <dbReference type="NCBI Taxonomy" id="4577"/>
    <lineage>
        <taxon>Eukaryota</taxon>
        <taxon>Viridiplantae</taxon>
        <taxon>Streptophyta</taxon>
        <taxon>Embryophyta</taxon>
        <taxon>Tracheophyta</taxon>
        <taxon>Spermatophyta</taxon>
        <taxon>Magnoliopsida</taxon>
        <taxon>Liliopsida</taxon>
        <taxon>Poales</taxon>
        <taxon>Poaceae</taxon>
        <taxon>PACMAD clade</taxon>
        <taxon>Panicoideae</taxon>
        <taxon>Andropogonodae</taxon>
        <taxon>Andropogoneae</taxon>
        <taxon>Tripsacinae</taxon>
        <taxon>Zea</taxon>
    </lineage>
</organism>
<dbReference type="InParanoid" id="A0A1D6PRI5"/>
<dbReference type="eggNOG" id="KOG0698">
    <property type="taxonomic scope" value="Eukaryota"/>
</dbReference>
<dbReference type="FunFam" id="3.60.40.10:FF:000079">
    <property type="entry name" value="Probable protein phosphatase 2C 74"/>
    <property type="match status" value="1"/>
</dbReference>
<evidence type="ECO:0000256" key="5">
    <source>
        <dbReference type="ARBA" id="ARBA00022723"/>
    </source>
</evidence>
<keyword evidence="6 12" id="KW-0378">Hydrolase</keyword>
<comment type="catalytic activity">
    <reaction evidence="10">
        <text>O-phospho-L-seryl-[protein] + H2O = L-seryl-[protein] + phosphate</text>
        <dbReference type="Rhea" id="RHEA:20629"/>
        <dbReference type="Rhea" id="RHEA-COMP:9863"/>
        <dbReference type="Rhea" id="RHEA-COMP:11604"/>
        <dbReference type="ChEBI" id="CHEBI:15377"/>
        <dbReference type="ChEBI" id="CHEBI:29999"/>
        <dbReference type="ChEBI" id="CHEBI:43474"/>
        <dbReference type="ChEBI" id="CHEBI:83421"/>
        <dbReference type="EC" id="3.1.3.16"/>
    </reaction>
</comment>
<proteinExistence type="inferred from homology"/>
<dbReference type="PaxDb" id="4577-GRMZM2G407623_P01"/>
<dbReference type="SMR" id="A0A1D6PRI5"/>
<dbReference type="GO" id="GO:0046872">
    <property type="term" value="F:metal ion binding"/>
    <property type="evidence" value="ECO:0007669"/>
    <property type="project" value="UniProtKB-KW"/>
</dbReference>
<dbReference type="InterPro" id="IPR001932">
    <property type="entry name" value="PPM-type_phosphatase-like_dom"/>
</dbReference>
<dbReference type="GO" id="GO:0004722">
    <property type="term" value="F:protein serine/threonine phosphatase activity"/>
    <property type="evidence" value="ECO:0007669"/>
    <property type="project" value="UniProtKB-EC"/>
</dbReference>